<gene>
    <name evidence="1" type="ORF">BACCIP111899_00591</name>
</gene>
<sequence length="54" mass="6026">MKKILEIIGAVLLAFVDGKKVATEINEVTETETHRLQSKNNITNPTFTLCPSHM</sequence>
<accession>A0ABM8Y6T7</accession>
<dbReference type="EMBL" id="CAKJTI010000002">
    <property type="protein sequence ID" value="CAG9611421.1"/>
    <property type="molecule type" value="Genomic_DNA"/>
</dbReference>
<protein>
    <submittedName>
        <fullName evidence="1">Uncharacterized protein</fullName>
    </submittedName>
</protein>
<evidence type="ECO:0000313" key="2">
    <source>
        <dbReference type="Proteomes" id="UP000789423"/>
    </source>
</evidence>
<proteinExistence type="predicted"/>
<name>A0ABM8Y6T7_9BACI</name>
<reference evidence="1 2" key="1">
    <citation type="submission" date="2021-10" db="EMBL/GenBank/DDBJ databases">
        <authorList>
            <person name="Criscuolo A."/>
        </authorList>
    </citation>
    <scope>NUCLEOTIDE SEQUENCE [LARGE SCALE GENOMIC DNA]</scope>
    <source>
        <strain evidence="2">CIP 111899</strain>
    </source>
</reference>
<evidence type="ECO:0000313" key="1">
    <source>
        <dbReference type="EMBL" id="CAG9611421.1"/>
    </source>
</evidence>
<dbReference type="Proteomes" id="UP000789423">
    <property type="component" value="Unassembled WGS sequence"/>
</dbReference>
<keyword evidence="2" id="KW-1185">Reference proteome</keyword>
<comment type="caution">
    <text evidence="1">The sequence shown here is derived from an EMBL/GenBank/DDBJ whole genome shotgun (WGS) entry which is preliminary data.</text>
</comment>
<dbReference type="RefSeq" id="WP_429706576.1">
    <property type="nucleotide sequence ID" value="NZ_JBCMJS010000001.1"/>
</dbReference>
<organism evidence="1 2">
    <name type="scientific">Bacillus rhizoplanae</name>
    <dbReference type="NCBI Taxonomy" id="2880966"/>
    <lineage>
        <taxon>Bacteria</taxon>
        <taxon>Bacillati</taxon>
        <taxon>Bacillota</taxon>
        <taxon>Bacilli</taxon>
        <taxon>Bacillales</taxon>
        <taxon>Bacillaceae</taxon>
        <taxon>Bacillus</taxon>
    </lineage>
</organism>